<accession>A0A6J8C7Q4</accession>
<proteinExistence type="predicted"/>
<evidence type="ECO:0000313" key="2">
    <source>
        <dbReference type="EMBL" id="CAC5391194.1"/>
    </source>
</evidence>
<protein>
    <recommendedName>
        <fullName evidence="4">TRIM2_3</fullName>
    </recommendedName>
</protein>
<dbReference type="Gene3D" id="2.130.10.10">
    <property type="entry name" value="YVTN repeat-like/Quinoprotein amine dehydrogenase"/>
    <property type="match status" value="1"/>
</dbReference>
<evidence type="ECO:0008006" key="4">
    <source>
        <dbReference type="Google" id="ProtNLM"/>
    </source>
</evidence>
<name>A0A6J8C7Q4_MYTCO</name>
<dbReference type="Pfam" id="PF06739">
    <property type="entry name" value="SBBP"/>
    <property type="match status" value="1"/>
</dbReference>
<evidence type="ECO:0000313" key="3">
    <source>
        <dbReference type="Proteomes" id="UP000507470"/>
    </source>
</evidence>
<evidence type="ECO:0000256" key="1">
    <source>
        <dbReference type="SAM" id="Coils"/>
    </source>
</evidence>
<dbReference type="InterPro" id="IPR010620">
    <property type="entry name" value="SBBP_repeat"/>
</dbReference>
<dbReference type="AlphaFoldDB" id="A0A6J8C7Q4"/>
<dbReference type="OrthoDB" id="423498at2759"/>
<keyword evidence="1" id="KW-0175">Coiled coil</keyword>
<dbReference type="SUPFAM" id="SSF101898">
    <property type="entry name" value="NHL repeat"/>
    <property type="match status" value="1"/>
</dbReference>
<gene>
    <name evidence="2" type="ORF">MCOR_26218</name>
</gene>
<reference evidence="2 3" key="1">
    <citation type="submission" date="2020-06" db="EMBL/GenBank/DDBJ databases">
        <authorList>
            <person name="Li R."/>
            <person name="Bekaert M."/>
        </authorList>
    </citation>
    <scope>NUCLEOTIDE SEQUENCE [LARGE SCALE GENOMIC DNA]</scope>
    <source>
        <strain evidence="3">wild</strain>
    </source>
</reference>
<feature type="coiled-coil region" evidence="1">
    <location>
        <begin position="133"/>
        <end position="173"/>
    </location>
</feature>
<organism evidence="2 3">
    <name type="scientific">Mytilus coruscus</name>
    <name type="common">Sea mussel</name>
    <dbReference type="NCBI Taxonomy" id="42192"/>
    <lineage>
        <taxon>Eukaryota</taxon>
        <taxon>Metazoa</taxon>
        <taxon>Spiralia</taxon>
        <taxon>Lophotrochozoa</taxon>
        <taxon>Mollusca</taxon>
        <taxon>Bivalvia</taxon>
        <taxon>Autobranchia</taxon>
        <taxon>Pteriomorphia</taxon>
        <taxon>Mytilida</taxon>
        <taxon>Mytiloidea</taxon>
        <taxon>Mytilidae</taxon>
        <taxon>Mytilinae</taxon>
        <taxon>Mytilus</taxon>
    </lineage>
</organism>
<dbReference type="InterPro" id="IPR015943">
    <property type="entry name" value="WD40/YVTN_repeat-like_dom_sf"/>
</dbReference>
<sequence length="507" mass="58918">MASKLNSIKDECYRPITGKIDQNNNMREIFLSKSCPSEYHSRIQTSEEYRQRKDIVENQVNTIQLRFRELYKLKEISDLALDEENSKVVEQLEQFRQKINREINGHIQRINEKCHTAVNLFKRKSTINWKFRKDGWKEKIEESLNEISELKQHAFSEEQARKLEVMEKELQKELSMMNVLSDIMKHENENNRIRFSSNFEKNFNEVSSVLKNLSVEVILHKNECINVEPVIYHRQSIYNIHEKQFTEKRVVDLRHTAKELRDCAILNDGRIIFTDYGQNRLILYSKTGNSFNIIYLKGNPFSITAIKERTVGISYSDLKTVQIMNVDTEEISWDFHFDMNCAGISYHNGKLVVRMEGYGFYVIDLESREKLHDIRIEGGTMPYVSHIDGRFLYANWKTGKVSCCLLNGKPLWEFKNEILINPNGITADSVGNVFVCGYGSNNVIAISRDGLVAKQVEPFIDTINAPLGIHYSKDSDELLITTKDGFATLYSVGSLKKTEIPRSLHER</sequence>
<keyword evidence="3" id="KW-1185">Reference proteome</keyword>
<dbReference type="Proteomes" id="UP000507470">
    <property type="component" value="Unassembled WGS sequence"/>
</dbReference>
<dbReference type="EMBL" id="CACVKT020004668">
    <property type="protein sequence ID" value="CAC5391194.1"/>
    <property type="molecule type" value="Genomic_DNA"/>
</dbReference>